<keyword evidence="2" id="KW-1185">Reference proteome</keyword>
<organism evidence="1 2">
    <name type="scientific">Bifidobacterium thermophilum RBL67</name>
    <dbReference type="NCBI Taxonomy" id="1254439"/>
    <lineage>
        <taxon>Bacteria</taxon>
        <taxon>Bacillati</taxon>
        <taxon>Actinomycetota</taxon>
        <taxon>Actinomycetes</taxon>
        <taxon>Bifidobacteriales</taxon>
        <taxon>Bifidobacteriaceae</taxon>
        <taxon>Bifidobacterium</taxon>
    </lineage>
</organism>
<evidence type="ECO:0000313" key="2">
    <source>
        <dbReference type="Proteomes" id="UP000011835"/>
    </source>
</evidence>
<accession>M4RRM8</accession>
<dbReference type="KEGG" id="btp:D805_0900"/>
<dbReference type="HOGENOM" id="CLU_2987484_0_0_11"/>
<evidence type="ECO:0000313" key="1">
    <source>
        <dbReference type="EMBL" id="AGH41167.1"/>
    </source>
</evidence>
<dbReference type="PATRIC" id="fig|1254439.12.peg.894"/>
<reference evidence="1 2" key="1">
    <citation type="journal article" date="2013" name="Genome Announc.">
        <title>Complete Genome Sequence of the Probiotic Bifidobacterium thermophilum Strain RBL67.</title>
        <authorList>
            <person name="Jans C."/>
            <person name="Lacroix C."/>
            <person name="Follador R."/>
            <person name="Stevens M.J."/>
        </authorList>
    </citation>
    <scope>NUCLEOTIDE SEQUENCE [LARGE SCALE GENOMIC DNA]</scope>
    <source>
        <strain evidence="1 2">RBL67</strain>
    </source>
</reference>
<gene>
    <name evidence="1" type="ORF">D805_0900</name>
</gene>
<dbReference type="EMBL" id="CP004346">
    <property type="protein sequence ID" value="AGH41167.1"/>
    <property type="molecule type" value="Genomic_DNA"/>
</dbReference>
<protein>
    <submittedName>
        <fullName evidence="1">Uncharacterized protein</fullName>
    </submittedName>
</protein>
<dbReference type="AlphaFoldDB" id="M4RRM8"/>
<sequence>MYSCTPALFVRLVVYIRARRPQALRSVDFPPCRKPSYVEHTTFARFFACVFETVVKF</sequence>
<name>M4RRM8_9BIFI</name>
<proteinExistence type="predicted"/>
<dbReference type="Proteomes" id="UP000011835">
    <property type="component" value="Chromosome"/>
</dbReference>